<reference evidence="4" key="1">
    <citation type="submission" date="2016-10" db="EMBL/GenBank/DDBJ databases">
        <authorList>
            <person name="Varghese N."/>
            <person name="Submissions S."/>
        </authorList>
    </citation>
    <scope>NUCLEOTIDE SEQUENCE [LARGE SCALE GENOMIC DNA]</scope>
    <source>
        <strain evidence="4">IBRC-M 10760</strain>
    </source>
</reference>
<keyword evidence="1" id="KW-0233">DNA recombination</keyword>
<dbReference type="OrthoDB" id="142231at2157"/>
<evidence type="ECO:0000256" key="2">
    <source>
        <dbReference type="SAM" id="Phobius"/>
    </source>
</evidence>
<accession>A0A1G7QHN1</accession>
<keyword evidence="2" id="KW-0812">Transmembrane</keyword>
<evidence type="ECO:0000256" key="1">
    <source>
        <dbReference type="ARBA" id="ARBA00023172"/>
    </source>
</evidence>
<dbReference type="EMBL" id="FNBK01000012">
    <property type="protein sequence ID" value="SDF97130.1"/>
    <property type="molecule type" value="Genomic_DNA"/>
</dbReference>
<dbReference type="GO" id="GO:0015074">
    <property type="term" value="P:DNA integration"/>
    <property type="evidence" value="ECO:0007669"/>
    <property type="project" value="InterPro"/>
</dbReference>
<dbReference type="SUPFAM" id="SSF56349">
    <property type="entry name" value="DNA breaking-rejoining enzymes"/>
    <property type="match status" value="1"/>
</dbReference>
<dbReference type="Gene3D" id="1.10.443.10">
    <property type="entry name" value="Intergrase catalytic core"/>
    <property type="match status" value="1"/>
</dbReference>
<proteinExistence type="predicted"/>
<protein>
    <recommendedName>
        <fullName evidence="5">Phage integrase family protein</fullName>
    </recommendedName>
</protein>
<dbReference type="InterPro" id="IPR013762">
    <property type="entry name" value="Integrase-like_cat_sf"/>
</dbReference>
<dbReference type="RefSeq" id="WP_175452905.1">
    <property type="nucleotide sequence ID" value="NZ_FNBK01000012.1"/>
</dbReference>
<sequence length="414" mass="46308">MVRRSGVDDVLPPHEFETLFQKAATIKDPARAVEMSGLLVFAGRLGGRNAEVLHTCDDYVIRNYKGEIVDYQIPTGLECSDDCPVCRMLAKQAARDADADDAHWTDFIDQYWSPKSHAGGRKIPVLTERQSEMIDLYLEYYGGYEAPMTEQTYRNRLLRLEEVCDAVDVNLYPQSLRATAVNNLILRGMNPVMITNFIGWKYLSTAIYYVTKSDHRLRMALQEAYNRDVTIPYHLPDEPRTFSEIRANNDLWELDQLTPERYRASDDDIDGNEDPLETHAQKSIENTTLSDFLDSAENQSQIGPAVLTAGTEAIDHLEERGRSVWDRVVGLPLLDQLGKTRRRLLPSGMVLLTLMFVTALVIASTTNAVDLAAGSVELTQPAAAALLLAGYQLFQSSDSVLGDRLAQLDGETDA</sequence>
<keyword evidence="4" id="KW-1185">Reference proteome</keyword>
<keyword evidence="2" id="KW-0472">Membrane</keyword>
<dbReference type="GO" id="GO:0003677">
    <property type="term" value="F:DNA binding"/>
    <property type="evidence" value="ECO:0007669"/>
    <property type="project" value="InterPro"/>
</dbReference>
<dbReference type="AlphaFoldDB" id="A0A1G7QHN1"/>
<keyword evidence="2" id="KW-1133">Transmembrane helix</keyword>
<organism evidence="3 4">
    <name type="scientific">Halorientalis regularis</name>
    <dbReference type="NCBI Taxonomy" id="660518"/>
    <lineage>
        <taxon>Archaea</taxon>
        <taxon>Methanobacteriati</taxon>
        <taxon>Methanobacteriota</taxon>
        <taxon>Stenosarchaea group</taxon>
        <taxon>Halobacteria</taxon>
        <taxon>Halobacteriales</taxon>
        <taxon>Haloarculaceae</taxon>
        <taxon>Halorientalis</taxon>
    </lineage>
</organism>
<dbReference type="Proteomes" id="UP000199076">
    <property type="component" value="Unassembled WGS sequence"/>
</dbReference>
<name>A0A1G7QHN1_9EURY</name>
<evidence type="ECO:0000313" key="3">
    <source>
        <dbReference type="EMBL" id="SDF97130.1"/>
    </source>
</evidence>
<feature type="transmembrane region" description="Helical" evidence="2">
    <location>
        <begin position="344"/>
        <end position="366"/>
    </location>
</feature>
<gene>
    <name evidence="3" type="ORF">SAMN05216218_112119</name>
</gene>
<dbReference type="GO" id="GO:0006310">
    <property type="term" value="P:DNA recombination"/>
    <property type="evidence" value="ECO:0007669"/>
    <property type="project" value="UniProtKB-KW"/>
</dbReference>
<evidence type="ECO:0008006" key="5">
    <source>
        <dbReference type="Google" id="ProtNLM"/>
    </source>
</evidence>
<evidence type="ECO:0000313" key="4">
    <source>
        <dbReference type="Proteomes" id="UP000199076"/>
    </source>
</evidence>
<dbReference type="InterPro" id="IPR011010">
    <property type="entry name" value="DNA_brk_join_enz"/>
</dbReference>